<sequence>MIIADTGFWVGLFDSSDSNHNICKHFLVQCNETLVTTTPVLTETVHLLNQRRYQKVALNFLELLIQLQEKQLFLLFEVGAAQLPRQLELMRQYEKLPMDFADASLVVLAEHLGHGRILSTDKRDFAAYRWKNRQPFQNLLENFDKS</sequence>
<reference evidence="2" key="1">
    <citation type="submission" date="2021-04" db="EMBL/GenBank/DDBJ databases">
        <title>Draft genome sequence data of methanotrophic Methylovulum sp. strain S1L and Methylomonas sp. strain S2AM isolated from boreal lake water columns.</title>
        <authorList>
            <person name="Rissanen A.J."/>
            <person name="Mangayil R."/>
            <person name="Svenning M.M."/>
            <person name="Khanongnuch R."/>
        </authorList>
    </citation>
    <scope>NUCLEOTIDE SEQUENCE</scope>
    <source>
        <strain evidence="2">S2AM</strain>
    </source>
</reference>
<dbReference type="PANTHER" id="PTHR42188">
    <property type="entry name" value="23S RRNA-SPECIFIC ENDONUCLEASE VAPC20"/>
    <property type="match status" value="1"/>
</dbReference>
<dbReference type="InterPro" id="IPR029060">
    <property type="entry name" value="PIN-like_dom_sf"/>
</dbReference>
<feature type="domain" description="PIN" evidence="1">
    <location>
        <begin position="2"/>
        <end position="129"/>
    </location>
</feature>
<dbReference type="InterPro" id="IPR039018">
    <property type="entry name" value="VapC20-like"/>
</dbReference>
<dbReference type="Proteomes" id="UP000676649">
    <property type="component" value="Chromosome"/>
</dbReference>
<gene>
    <name evidence="2" type="ORF">KEF85_04770</name>
</gene>
<evidence type="ECO:0000259" key="1">
    <source>
        <dbReference type="Pfam" id="PF01850"/>
    </source>
</evidence>
<dbReference type="Gene3D" id="3.40.50.1010">
    <property type="entry name" value="5'-nuclease"/>
    <property type="match status" value="1"/>
</dbReference>
<evidence type="ECO:0000313" key="3">
    <source>
        <dbReference type="Proteomes" id="UP000676649"/>
    </source>
</evidence>
<dbReference type="GO" id="GO:0016075">
    <property type="term" value="P:rRNA catabolic process"/>
    <property type="evidence" value="ECO:0007669"/>
    <property type="project" value="TreeGrafter"/>
</dbReference>
<dbReference type="InterPro" id="IPR002716">
    <property type="entry name" value="PIN_dom"/>
</dbReference>
<evidence type="ECO:0000313" key="2">
    <source>
        <dbReference type="EMBL" id="QWF71790.1"/>
    </source>
</evidence>
<dbReference type="GO" id="GO:0004521">
    <property type="term" value="F:RNA endonuclease activity"/>
    <property type="evidence" value="ECO:0007669"/>
    <property type="project" value="InterPro"/>
</dbReference>
<dbReference type="EMBL" id="CP073754">
    <property type="protein sequence ID" value="QWF71790.1"/>
    <property type="molecule type" value="Genomic_DNA"/>
</dbReference>
<dbReference type="KEGG" id="mpad:KEF85_04770"/>
<accession>A0A975MQ72</accession>
<dbReference type="RefSeq" id="WP_215583570.1">
    <property type="nucleotide sequence ID" value="NZ_CP073754.1"/>
</dbReference>
<keyword evidence="3" id="KW-1185">Reference proteome</keyword>
<dbReference type="AlphaFoldDB" id="A0A975MQ72"/>
<name>A0A975MQ72_9GAMM</name>
<proteinExistence type="predicted"/>
<dbReference type="SUPFAM" id="SSF88723">
    <property type="entry name" value="PIN domain-like"/>
    <property type="match status" value="1"/>
</dbReference>
<organism evidence="2 3">
    <name type="scientific">Methylomonas paludis</name>
    <dbReference type="NCBI Taxonomy" id="1173101"/>
    <lineage>
        <taxon>Bacteria</taxon>
        <taxon>Pseudomonadati</taxon>
        <taxon>Pseudomonadota</taxon>
        <taxon>Gammaproteobacteria</taxon>
        <taxon>Methylococcales</taxon>
        <taxon>Methylococcaceae</taxon>
        <taxon>Methylomonas</taxon>
    </lineage>
</organism>
<dbReference type="PANTHER" id="PTHR42188:SF1">
    <property type="entry name" value="23S RRNA-SPECIFIC ENDONUCLEASE VAPC20"/>
    <property type="match status" value="1"/>
</dbReference>
<protein>
    <submittedName>
        <fullName evidence="2">PIN domain-containing protein</fullName>
    </submittedName>
</protein>
<dbReference type="Pfam" id="PF01850">
    <property type="entry name" value="PIN"/>
    <property type="match status" value="1"/>
</dbReference>